<evidence type="ECO:0000256" key="1">
    <source>
        <dbReference type="SAM" id="Coils"/>
    </source>
</evidence>
<geneLocation type="plasmid" evidence="3 4">
    <name>pDSHI01</name>
</geneLocation>
<dbReference type="OrthoDB" id="1493084at2"/>
<feature type="domain" description="Predicted pPIWI-associating nuclease" evidence="2">
    <location>
        <begin position="161"/>
        <end position="293"/>
    </location>
</feature>
<proteinExistence type="predicted"/>
<dbReference type="Proteomes" id="UP000006833">
    <property type="component" value="Plasmid pDSHI01"/>
</dbReference>
<dbReference type="EMBL" id="CP000831">
    <property type="protein sequence ID" value="ABV95385.1"/>
    <property type="molecule type" value="Genomic_DNA"/>
</dbReference>
<keyword evidence="4" id="KW-1185">Reference proteome</keyword>
<sequence length="305" mass="34510">MVRKVTPSQFRSQLRQAQSKYNQAVNRYNSAVRAHNQKVRTVVNEYNQAVSRYNSSARAHNTRVQQNRAKLQRELAKLSSSTSQPRYVTLRSSMNTVQHSYSRLEARADAGAYSENYDTILDLSEREATNSASVMNALLDNPSDPEGQDELQDSELDPILKQLSGDALDRWHGALFSLNPRNPDAARHFCTSARELLTTILDSFAPNQKVLEAMPDCDTIPSGAPSRRAKIRYFLYQNGMQDETLEEFVEEDLENVVQLFRVFNDGTHGSSGRFTHAQLLAIRKRVEGAITFLWNIIPQTLQMAA</sequence>
<keyword evidence="3" id="KW-0614">Plasmid</keyword>
<reference evidence="4" key="1">
    <citation type="journal article" date="2010" name="ISME J.">
        <title>The complete genome sequence of the algal symbiont Dinoroseobacter shibae: a hitchhiker's guide to life in the sea.</title>
        <authorList>
            <person name="Wagner-Dobler I."/>
            <person name="Ballhausen B."/>
            <person name="Berger M."/>
            <person name="Brinkhoff T."/>
            <person name="Buchholz I."/>
            <person name="Bunk B."/>
            <person name="Cypionka H."/>
            <person name="Daniel R."/>
            <person name="Drepper T."/>
            <person name="Gerdts G."/>
            <person name="Hahnke S."/>
            <person name="Han C."/>
            <person name="Jahn D."/>
            <person name="Kalhoefer D."/>
            <person name="Kiss H."/>
            <person name="Klenk H.P."/>
            <person name="Kyrpides N."/>
            <person name="Liebl W."/>
            <person name="Liesegang H."/>
            <person name="Meincke L."/>
            <person name="Pati A."/>
            <person name="Petersen J."/>
            <person name="Piekarski T."/>
            <person name="Pommerenke C."/>
            <person name="Pradella S."/>
            <person name="Pukall R."/>
            <person name="Rabus R."/>
            <person name="Stackebrandt E."/>
            <person name="Thole S."/>
            <person name="Thompson L."/>
            <person name="Tielen P."/>
            <person name="Tomasch J."/>
            <person name="von Jan M."/>
            <person name="Wanphrut N."/>
            <person name="Wichels A."/>
            <person name="Zech H."/>
            <person name="Simon M."/>
        </authorList>
    </citation>
    <scope>NUCLEOTIDE SEQUENCE [LARGE SCALE GENOMIC DNA]</scope>
    <source>
        <strain evidence="4">DSM 16493 / NCIMB 14021 / DFL 12</strain>
        <plasmid evidence="4">Plasmid pDSHI01</plasmid>
    </source>
</reference>
<name>A8LT18_DINSH</name>
<dbReference type="InterPro" id="IPR040556">
    <property type="entry name" value="pP_pnuc_1"/>
</dbReference>
<organism evidence="3 4">
    <name type="scientific">Dinoroseobacter shibae (strain DSM 16493 / NCIMB 14021 / DFL 12)</name>
    <dbReference type="NCBI Taxonomy" id="398580"/>
    <lineage>
        <taxon>Bacteria</taxon>
        <taxon>Pseudomonadati</taxon>
        <taxon>Pseudomonadota</taxon>
        <taxon>Alphaproteobacteria</taxon>
        <taxon>Rhodobacterales</taxon>
        <taxon>Roseobacteraceae</taxon>
        <taxon>Dinoroseobacter</taxon>
    </lineage>
</organism>
<dbReference type="RefSeq" id="WP_012187151.1">
    <property type="nucleotide sequence ID" value="NC_009955.1"/>
</dbReference>
<evidence type="ECO:0000313" key="4">
    <source>
        <dbReference type="Proteomes" id="UP000006833"/>
    </source>
</evidence>
<dbReference type="KEGG" id="dsh:Dshi_3652"/>
<evidence type="ECO:0000259" key="2">
    <source>
        <dbReference type="Pfam" id="PF18165"/>
    </source>
</evidence>
<gene>
    <name evidence="3" type="ordered locus">Dshi_3652</name>
</gene>
<keyword evidence="1" id="KW-0175">Coiled coil</keyword>
<dbReference type="Pfam" id="PF18165">
    <property type="entry name" value="pP_pnuc_1"/>
    <property type="match status" value="1"/>
</dbReference>
<evidence type="ECO:0000313" key="3">
    <source>
        <dbReference type="EMBL" id="ABV95385.1"/>
    </source>
</evidence>
<accession>A8LT18</accession>
<dbReference type="HOGENOM" id="CLU_867896_0_0_5"/>
<protein>
    <recommendedName>
        <fullName evidence="2">Predicted pPIWI-associating nuclease domain-containing protein</fullName>
    </recommendedName>
</protein>
<feature type="coiled-coil region" evidence="1">
    <location>
        <begin position="14"/>
        <end position="81"/>
    </location>
</feature>
<dbReference type="AlphaFoldDB" id="A8LT18"/>